<accession>A0A1I3FRI1</accession>
<dbReference type="GO" id="GO:0016787">
    <property type="term" value="F:hydrolase activity"/>
    <property type="evidence" value="ECO:0007669"/>
    <property type="project" value="UniProtKB-KW"/>
</dbReference>
<protein>
    <submittedName>
        <fullName evidence="2">Dienelactone hydrolase family protein</fullName>
    </submittedName>
</protein>
<evidence type="ECO:0000313" key="2">
    <source>
        <dbReference type="EMBL" id="SFI13809.1"/>
    </source>
</evidence>
<dbReference type="STRING" id="1477437.SAMN05444682_102462"/>
<evidence type="ECO:0000256" key="1">
    <source>
        <dbReference type="SAM" id="SignalP"/>
    </source>
</evidence>
<dbReference type="PANTHER" id="PTHR22946">
    <property type="entry name" value="DIENELACTONE HYDROLASE DOMAIN-CONTAINING PROTEIN-RELATED"/>
    <property type="match status" value="1"/>
</dbReference>
<keyword evidence="1" id="KW-0732">Signal</keyword>
<feature type="signal peptide" evidence="1">
    <location>
        <begin position="1"/>
        <end position="21"/>
    </location>
</feature>
<dbReference type="Proteomes" id="UP000198670">
    <property type="component" value="Unassembled WGS sequence"/>
</dbReference>
<name>A0A1I3FRI1_9SPHI</name>
<dbReference type="EMBL" id="FOQO01000002">
    <property type="protein sequence ID" value="SFI13809.1"/>
    <property type="molecule type" value="Genomic_DNA"/>
</dbReference>
<proteinExistence type="predicted"/>
<feature type="chain" id="PRO_5011618384" evidence="1">
    <location>
        <begin position="22"/>
        <end position="384"/>
    </location>
</feature>
<dbReference type="InterPro" id="IPR050261">
    <property type="entry name" value="FrsA_esterase"/>
</dbReference>
<dbReference type="Gene3D" id="3.40.50.1820">
    <property type="entry name" value="alpha/beta hydrolase"/>
    <property type="match status" value="1"/>
</dbReference>
<dbReference type="InterPro" id="IPR029058">
    <property type="entry name" value="AB_hydrolase_fold"/>
</dbReference>
<dbReference type="AlphaFoldDB" id="A0A1I3FRI1"/>
<organism evidence="2 3">
    <name type="scientific">Parapedobacter indicus</name>
    <dbReference type="NCBI Taxonomy" id="1477437"/>
    <lineage>
        <taxon>Bacteria</taxon>
        <taxon>Pseudomonadati</taxon>
        <taxon>Bacteroidota</taxon>
        <taxon>Sphingobacteriia</taxon>
        <taxon>Sphingobacteriales</taxon>
        <taxon>Sphingobacteriaceae</taxon>
        <taxon>Parapedobacter</taxon>
    </lineage>
</organism>
<keyword evidence="3" id="KW-1185">Reference proteome</keyword>
<dbReference type="RefSeq" id="WP_090625480.1">
    <property type="nucleotide sequence ID" value="NZ_FOQO01000002.1"/>
</dbReference>
<keyword evidence="2" id="KW-0378">Hydrolase</keyword>
<sequence>MKISRCFLLIALFFLPILCSAQDSTLWKEIVPFFSPPDSLSGKLGDFRSPLQFYDGTSVKTKDDWQRRRKEILEQWHGLMGTWPPLLEQQKLTIDSTVQKDGYAQHHVRFKWLPNEWTDGYLLIPDGDNKRKRPAVITVFYEPETAVGIGGKPQRDFARQLVKRGFITLSLGTREASKRREYSLYYPSLEHAAVQPLSMLAYAAANAWHVLAKVSGVDSTRIGITGHSFGGKWAMFASCLFDKFACAAWSDPGVVFDDTKGSGVNYWEPWYLGYYPTPWENVWRKTGDLANAKGAYPKLVRGGYDLHELHALMAPRPFLVSGGSSDGVERWTPLNHAIQVNKFLGFENRVAMTNREKHDPNVQSNKILGDFFVYFLKPSLSLTE</sequence>
<dbReference type="PANTHER" id="PTHR22946:SF8">
    <property type="entry name" value="ACETYL XYLAN ESTERASE DOMAIN-CONTAINING PROTEIN"/>
    <property type="match status" value="1"/>
</dbReference>
<dbReference type="SUPFAM" id="SSF53474">
    <property type="entry name" value="alpha/beta-Hydrolases"/>
    <property type="match status" value="1"/>
</dbReference>
<dbReference type="OrthoDB" id="3668964at2"/>
<gene>
    <name evidence="2" type="ORF">SAMN05444682_102462</name>
</gene>
<evidence type="ECO:0000313" key="3">
    <source>
        <dbReference type="Proteomes" id="UP000198670"/>
    </source>
</evidence>
<reference evidence="2 3" key="1">
    <citation type="submission" date="2016-10" db="EMBL/GenBank/DDBJ databases">
        <authorList>
            <person name="de Groot N.N."/>
        </authorList>
    </citation>
    <scope>NUCLEOTIDE SEQUENCE [LARGE SCALE GENOMIC DNA]</scope>
    <source>
        <strain evidence="2 3">RK1</strain>
    </source>
</reference>